<feature type="compositionally biased region" description="Pro residues" evidence="1">
    <location>
        <begin position="190"/>
        <end position="207"/>
    </location>
</feature>
<evidence type="ECO:0000313" key="3">
    <source>
        <dbReference type="Proteomes" id="UP000612055"/>
    </source>
</evidence>
<dbReference type="EMBL" id="JAEHOE010000030">
    <property type="protein sequence ID" value="KAG2494607.1"/>
    <property type="molecule type" value="Genomic_DNA"/>
</dbReference>
<feature type="region of interest" description="Disordered" evidence="1">
    <location>
        <begin position="572"/>
        <end position="912"/>
    </location>
</feature>
<feature type="compositionally biased region" description="Low complexity" evidence="1">
    <location>
        <begin position="851"/>
        <end position="876"/>
    </location>
</feature>
<feature type="compositionally biased region" description="Low complexity" evidence="1">
    <location>
        <begin position="348"/>
        <end position="359"/>
    </location>
</feature>
<evidence type="ECO:0000256" key="1">
    <source>
        <dbReference type="SAM" id="MobiDB-lite"/>
    </source>
</evidence>
<dbReference type="OrthoDB" id="552996at2759"/>
<feature type="region of interest" description="Disordered" evidence="1">
    <location>
        <begin position="30"/>
        <end position="96"/>
    </location>
</feature>
<sequence length="1056" mass="103685">MEVEQGLGALFHDGSAAAIAGPTLQEAWALSSGLSSQPSGGNVGDGSPRRPEGTGSANSSACPSPSRPSTRAGEGGRGRGAGLPEAWGSGSHLANPAMLGPLLSAVVATGQTTVLGAPRGAQASDPPTPSVPLPASSLGRPGGNTHEGNSAGGTGQALRLSNLGPAAAADPTGTPTPPGGGDLRSSQPLPAGPAAPVAPAPGPPPSPFNTSSAAPTPALPAPVEPGSPGLREVAYGLPLDLPGSSRPSPRPAWGQPRSSLRSPARTTHSSSAALATAYGTSGGGAGGPSAAPVMQGWGWGMRRSLARSRPEPGPGAASSPAFGGSSRTPPDHGQRRLAAPVSMGSGRGVSAPSAYSGAAGADQPVAYGSTYGSGLGPGVAAGAGASVPVNNLFSRVQVVPVSPQTLTASSADEYRPPPSFPQLLRVPAASEAAAGPGSSRAPHSLHASVGGGGMASPSPRVGAAPGFARHSHPAVGAGASAVPAGASVSLPHNSLSGQQSPVMDGTLGEGHAGDASQAAAWTVGSGGPESAQPSSSSRRRTSALSVTEEGSAGPGSLPALAGFHSITVPTRPGSFVRGGRPHFAPAGAATEAEAEAEEGEEGGGQRRGLPDACPAPGGGVDSEDELALRDARDVTWAPNCQPPAGRPGPEPLASSESSPQLPAVSIPSPSGRPTLGSMPSRLTMSRNRSSALSSGPSSWRTPRSTVLDGPASDYADAADPGPQPHPAYGVPEGERSRQSPAHAARRRVEVSVVVVDPSFSPAALSNGGSPRFPAPYSALDTPLVSPHLSGHPGSLSPASRPATSVAARLPPSEPSSPKPQPQSQLRLPDPVRAISAAARAQAARMDPPQRGPSRSASPCPGASPSSGAGLSPGHAACTPPRSPQGHSRPDPASLSGATAEVQSGKQPSPGRAAARLLQQPSFQATQAPLVARPSGVHKMSLRAGGTLHLRRTLYKEAEPEPLEERLRGATAVEAAQAAAAAAAAAVTAAAAEAVAAASGGSGAGSGLGGGPGAGGGRGTTQEGGVLKKQLHNRSTPVYFKPAYQKPLLGGDILHVL</sequence>
<feature type="region of interest" description="Disordered" evidence="1">
    <location>
        <begin position="490"/>
        <end position="559"/>
    </location>
</feature>
<organism evidence="2 3">
    <name type="scientific">Edaphochlamys debaryana</name>
    <dbReference type="NCBI Taxonomy" id="47281"/>
    <lineage>
        <taxon>Eukaryota</taxon>
        <taxon>Viridiplantae</taxon>
        <taxon>Chlorophyta</taxon>
        <taxon>core chlorophytes</taxon>
        <taxon>Chlorophyceae</taxon>
        <taxon>CS clade</taxon>
        <taxon>Chlamydomonadales</taxon>
        <taxon>Chlamydomonadales incertae sedis</taxon>
        <taxon>Edaphochlamys</taxon>
    </lineage>
</organism>
<name>A0A836C049_9CHLO</name>
<feature type="compositionally biased region" description="Polar residues" evidence="1">
    <location>
        <begin position="680"/>
        <end position="704"/>
    </location>
</feature>
<reference evidence="2" key="1">
    <citation type="journal article" date="2020" name="bioRxiv">
        <title>Comparative genomics of Chlamydomonas.</title>
        <authorList>
            <person name="Craig R.J."/>
            <person name="Hasan A.R."/>
            <person name="Ness R.W."/>
            <person name="Keightley P.D."/>
        </authorList>
    </citation>
    <scope>NUCLEOTIDE SEQUENCE</scope>
    <source>
        <strain evidence="2">CCAP 11/70</strain>
    </source>
</reference>
<keyword evidence="3" id="KW-1185">Reference proteome</keyword>
<feature type="compositionally biased region" description="Low complexity" evidence="1">
    <location>
        <begin position="264"/>
        <end position="279"/>
    </location>
</feature>
<comment type="caution">
    <text evidence="2">The sequence shown here is derived from an EMBL/GenBank/DDBJ whole genome shotgun (WGS) entry which is preliminary data.</text>
</comment>
<evidence type="ECO:0000313" key="2">
    <source>
        <dbReference type="EMBL" id="KAG2494607.1"/>
    </source>
</evidence>
<feature type="compositionally biased region" description="Gly residues" evidence="1">
    <location>
        <begin position="1000"/>
        <end position="1018"/>
    </location>
</feature>
<feature type="compositionally biased region" description="Low complexity" evidence="1">
    <location>
        <begin position="821"/>
        <end position="844"/>
    </location>
</feature>
<feature type="compositionally biased region" description="Low complexity" evidence="1">
    <location>
        <begin position="164"/>
        <end position="173"/>
    </location>
</feature>
<feature type="compositionally biased region" description="Pro residues" evidence="1">
    <location>
        <begin position="811"/>
        <end position="820"/>
    </location>
</feature>
<feature type="compositionally biased region" description="Low complexity" evidence="1">
    <location>
        <begin position="30"/>
        <end position="40"/>
    </location>
</feature>
<feature type="region of interest" description="Disordered" evidence="1">
    <location>
        <begin position="116"/>
        <end position="359"/>
    </location>
</feature>
<feature type="compositionally biased region" description="Low complexity" evidence="1">
    <location>
        <begin position="429"/>
        <end position="442"/>
    </location>
</feature>
<feature type="region of interest" description="Disordered" evidence="1">
    <location>
        <begin position="1000"/>
        <end position="1022"/>
    </location>
</feature>
<feature type="compositionally biased region" description="Polar residues" evidence="1">
    <location>
        <begin position="490"/>
        <end position="501"/>
    </location>
</feature>
<accession>A0A836C049</accession>
<protein>
    <submittedName>
        <fullName evidence="2">Uncharacterized protein</fullName>
    </submittedName>
</protein>
<feature type="region of interest" description="Disordered" evidence="1">
    <location>
        <begin position="429"/>
        <end position="469"/>
    </location>
</feature>
<feature type="compositionally biased region" description="Polar residues" evidence="1">
    <location>
        <begin position="55"/>
        <end position="69"/>
    </location>
</feature>
<feature type="compositionally biased region" description="Acidic residues" evidence="1">
    <location>
        <begin position="592"/>
        <end position="601"/>
    </location>
</feature>
<feature type="compositionally biased region" description="Low complexity" evidence="1">
    <location>
        <begin position="314"/>
        <end position="326"/>
    </location>
</feature>
<proteinExistence type="predicted"/>
<dbReference type="AlphaFoldDB" id="A0A836C049"/>
<gene>
    <name evidence="2" type="ORF">HYH03_007372</name>
</gene>
<feature type="compositionally biased region" description="Pro residues" evidence="1">
    <location>
        <begin position="640"/>
        <end position="650"/>
    </location>
</feature>
<dbReference type="Proteomes" id="UP000612055">
    <property type="component" value="Unassembled WGS sequence"/>
</dbReference>